<evidence type="ECO:0000313" key="2">
    <source>
        <dbReference type="EMBL" id="MFD2090344.1"/>
    </source>
</evidence>
<dbReference type="Gene3D" id="3.50.50.60">
    <property type="entry name" value="FAD/NAD(P)-binding domain"/>
    <property type="match status" value="1"/>
</dbReference>
<evidence type="ECO:0000259" key="1">
    <source>
        <dbReference type="Pfam" id="PF01266"/>
    </source>
</evidence>
<reference evidence="3" key="1">
    <citation type="journal article" date="2019" name="Int. J. Syst. Evol. Microbiol.">
        <title>The Global Catalogue of Microorganisms (GCM) 10K type strain sequencing project: providing services to taxonomists for standard genome sequencing and annotation.</title>
        <authorList>
            <consortium name="The Broad Institute Genomics Platform"/>
            <consortium name="The Broad Institute Genome Sequencing Center for Infectious Disease"/>
            <person name="Wu L."/>
            <person name="Ma J."/>
        </authorList>
    </citation>
    <scope>NUCLEOTIDE SEQUENCE [LARGE SCALE GENOMIC DNA]</scope>
    <source>
        <strain evidence="3">JCM 3338</strain>
    </source>
</reference>
<gene>
    <name evidence="2" type="ORF">ACFSHS_02040</name>
</gene>
<protein>
    <submittedName>
        <fullName evidence="2">FAD-dependent oxidoreductase</fullName>
        <ecNumber evidence="2">1.-.-.-</ecNumber>
    </submittedName>
</protein>
<proteinExistence type="predicted"/>
<dbReference type="InterPro" id="IPR036188">
    <property type="entry name" value="FAD/NAD-bd_sf"/>
</dbReference>
<dbReference type="PANTHER" id="PTHR13847">
    <property type="entry name" value="SARCOSINE DEHYDROGENASE-RELATED"/>
    <property type="match status" value="1"/>
</dbReference>
<dbReference type="RefSeq" id="WP_376871111.1">
    <property type="nucleotide sequence ID" value="NZ_JBHUHP010000001.1"/>
</dbReference>
<dbReference type="EC" id="1.-.-.-" evidence="2"/>
<keyword evidence="3" id="KW-1185">Reference proteome</keyword>
<dbReference type="GO" id="GO:0016491">
    <property type="term" value="F:oxidoreductase activity"/>
    <property type="evidence" value="ECO:0007669"/>
    <property type="project" value="UniProtKB-KW"/>
</dbReference>
<name>A0ABW4X5S4_9ACTN</name>
<comment type="caution">
    <text evidence="2">The sequence shown here is derived from an EMBL/GenBank/DDBJ whole genome shotgun (WGS) entry which is preliminary data.</text>
</comment>
<dbReference type="EMBL" id="JBHUHP010000001">
    <property type="protein sequence ID" value="MFD2090344.1"/>
    <property type="molecule type" value="Genomic_DNA"/>
</dbReference>
<keyword evidence="2" id="KW-0560">Oxidoreductase</keyword>
<organism evidence="2 3">
    <name type="scientific">Blastococcus deserti</name>
    <dbReference type="NCBI Taxonomy" id="2259033"/>
    <lineage>
        <taxon>Bacteria</taxon>
        <taxon>Bacillati</taxon>
        <taxon>Actinomycetota</taxon>
        <taxon>Actinomycetes</taxon>
        <taxon>Geodermatophilales</taxon>
        <taxon>Geodermatophilaceae</taxon>
        <taxon>Blastococcus</taxon>
    </lineage>
</organism>
<dbReference type="Proteomes" id="UP001597402">
    <property type="component" value="Unassembled WGS sequence"/>
</dbReference>
<feature type="domain" description="FAD dependent oxidoreductase" evidence="1">
    <location>
        <begin position="6"/>
        <end position="327"/>
    </location>
</feature>
<dbReference type="SUPFAM" id="SSF51905">
    <property type="entry name" value="FAD/NAD(P)-binding domain"/>
    <property type="match status" value="1"/>
</dbReference>
<accession>A0ABW4X5S4</accession>
<dbReference type="Pfam" id="PF01266">
    <property type="entry name" value="DAO"/>
    <property type="match status" value="1"/>
</dbReference>
<sequence length="360" mass="39218">MIAPRLVVVGGGFYGSSLAAHLAREGASVTLLEARRDLLGGASYFNQARVHGGYHYPRSLRTAGRSQASYAAFMSRYADCVVDDFLCIYAVARGSLTNARKFRRVCEHIGAPLMDAPAGVRRLFNPALIEASWVTRESVFDSLKLREIVRQELDDARVTVRLGARVTAVEEGPASAEVILEDGQALTADRVLVCTYGETIGALPDDVGYSGLHCEPCEMALVDLPDDLRGKGITVMDGPYFSLMPFPSTPYHTLSHVRYTPHGAQPSYEAAQAALRSGLASRADFMLRDAIRYVPSLRDAVHRESLWGVKTVPARRDGDDARPIVMRRSGGGRVMSLLGSKIDNIGDALRVAEEHLRDAV</sequence>
<evidence type="ECO:0000313" key="3">
    <source>
        <dbReference type="Proteomes" id="UP001597402"/>
    </source>
</evidence>
<dbReference type="InterPro" id="IPR006076">
    <property type="entry name" value="FAD-dep_OxRdtase"/>
</dbReference>
<dbReference type="Gene3D" id="3.30.9.10">
    <property type="entry name" value="D-Amino Acid Oxidase, subunit A, domain 2"/>
    <property type="match status" value="1"/>
</dbReference>